<dbReference type="PANTHER" id="PTHR35005">
    <property type="entry name" value="3-DEHYDRO-SCYLLO-INOSOSE HYDROLASE"/>
    <property type="match status" value="1"/>
</dbReference>
<name>A0A4Y4F9D8_9GAMM</name>
<organism evidence="6 7">
    <name type="scientific">Halomonas halmophila</name>
    <dbReference type="NCBI Taxonomy" id="252"/>
    <lineage>
        <taxon>Bacteria</taxon>
        <taxon>Pseudomonadati</taxon>
        <taxon>Pseudomonadota</taxon>
        <taxon>Gammaproteobacteria</taxon>
        <taxon>Oceanospirillales</taxon>
        <taxon>Halomonadaceae</taxon>
        <taxon>Halomonas</taxon>
    </lineage>
</organism>
<evidence type="ECO:0000256" key="1">
    <source>
        <dbReference type="ARBA" id="ARBA00001947"/>
    </source>
</evidence>
<comment type="similarity">
    <text evidence="5">Belongs to the creatininase superfamily.</text>
</comment>
<sequence>MAIHHWETLHAPDIPGLIDDSSIAIMVLGAIEQHGAHLPLSTDRDIGEGLLAETLQRTAPEHSVFVLPSLSMGASEEHRAFPGTLSLPAPVAQATIEAIGDSLARSGIHRLMLINSHGGNQAIMQQAALALRRRHGMLVVKAPYMKIALPDGWLPPDELAHGLHGGALETAMMMHLHPQHVTSAALGHPPSVGEQLAAQQARLGPEGSASFAWLAQDLHPGGVVGDATLASAALGKRLVDHYAQALAETLADTARFDISGFHAESS</sequence>
<evidence type="ECO:0000256" key="3">
    <source>
        <dbReference type="ARBA" id="ARBA00022801"/>
    </source>
</evidence>
<evidence type="ECO:0000256" key="5">
    <source>
        <dbReference type="ARBA" id="ARBA00024029"/>
    </source>
</evidence>
<evidence type="ECO:0000313" key="6">
    <source>
        <dbReference type="EMBL" id="GED23761.1"/>
    </source>
</evidence>
<gene>
    <name evidence="6" type="ORF">HHA01_27380</name>
</gene>
<dbReference type="GO" id="GO:0016811">
    <property type="term" value="F:hydrolase activity, acting on carbon-nitrogen (but not peptide) bonds, in linear amides"/>
    <property type="evidence" value="ECO:0007669"/>
    <property type="project" value="TreeGrafter"/>
</dbReference>
<dbReference type="GO" id="GO:0009231">
    <property type="term" value="P:riboflavin biosynthetic process"/>
    <property type="evidence" value="ECO:0007669"/>
    <property type="project" value="TreeGrafter"/>
</dbReference>
<keyword evidence="2" id="KW-0479">Metal-binding</keyword>
<dbReference type="OrthoDB" id="9801445at2"/>
<dbReference type="RefSeq" id="WP_141321736.1">
    <property type="nucleotide sequence ID" value="NZ_BJOC01000048.1"/>
</dbReference>
<comment type="cofactor">
    <cofactor evidence="1">
        <name>Zn(2+)</name>
        <dbReference type="ChEBI" id="CHEBI:29105"/>
    </cofactor>
</comment>
<comment type="caution">
    <text evidence="6">The sequence shown here is derived from an EMBL/GenBank/DDBJ whole genome shotgun (WGS) entry which is preliminary data.</text>
</comment>
<keyword evidence="4" id="KW-0862">Zinc</keyword>
<evidence type="ECO:0000313" key="7">
    <source>
        <dbReference type="Proteomes" id="UP000319812"/>
    </source>
</evidence>
<accession>A0A4Y4F9D8</accession>
<dbReference type="Proteomes" id="UP000319812">
    <property type="component" value="Unassembled WGS sequence"/>
</dbReference>
<protein>
    <submittedName>
        <fullName evidence="6">Creatininase</fullName>
    </submittedName>
</protein>
<keyword evidence="3" id="KW-0378">Hydrolase</keyword>
<dbReference type="GO" id="GO:0046872">
    <property type="term" value="F:metal ion binding"/>
    <property type="evidence" value="ECO:0007669"/>
    <property type="project" value="UniProtKB-KW"/>
</dbReference>
<reference evidence="6 7" key="1">
    <citation type="submission" date="2019-06" db="EMBL/GenBank/DDBJ databases">
        <title>Whole genome shotgun sequence of Halomonas halmophila NBRC 15537.</title>
        <authorList>
            <person name="Hosoyama A."/>
            <person name="Uohara A."/>
            <person name="Ohji S."/>
            <person name="Ichikawa N."/>
        </authorList>
    </citation>
    <scope>NUCLEOTIDE SEQUENCE [LARGE SCALE GENOMIC DNA]</scope>
    <source>
        <strain evidence="6 7">NBRC 15537</strain>
    </source>
</reference>
<proteinExistence type="inferred from homology"/>
<dbReference type="AlphaFoldDB" id="A0A4Y4F9D8"/>
<dbReference type="InterPro" id="IPR024087">
    <property type="entry name" value="Creatininase-like_sf"/>
</dbReference>
<dbReference type="SUPFAM" id="SSF102215">
    <property type="entry name" value="Creatininase"/>
    <property type="match status" value="1"/>
</dbReference>
<evidence type="ECO:0000256" key="4">
    <source>
        <dbReference type="ARBA" id="ARBA00022833"/>
    </source>
</evidence>
<keyword evidence="7" id="KW-1185">Reference proteome</keyword>
<evidence type="ECO:0000256" key="2">
    <source>
        <dbReference type="ARBA" id="ARBA00022723"/>
    </source>
</evidence>
<dbReference type="Pfam" id="PF02633">
    <property type="entry name" value="Creatininase"/>
    <property type="match status" value="1"/>
</dbReference>
<dbReference type="InterPro" id="IPR003785">
    <property type="entry name" value="Creatininase/forma_Hydrolase"/>
</dbReference>
<dbReference type="EMBL" id="BJOC01000048">
    <property type="protein sequence ID" value="GED23761.1"/>
    <property type="molecule type" value="Genomic_DNA"/>
</dbReference>
<dbReference type="PANTHER" id="PTHR35005:SF1">
    <property type="entry name" value="2-AMINO-5-FORMYLAMINO-6-RIBOSYLAMINOPYRIMIDIN-4(3H)-ONE 5'-MONOPHOSPHATE DEFORMYLASE"/>
    <property type="match status" value="1"/>
</dbReference>
<dbReference type="Gene3D" id="3.40.50.10310">
    <property type="entry name" value="Creatininase"/>
    <property type="match status" value="1"/>
</dbReference>